<feature type="compositionally biased region" description="Basic and acidic residues" evidence="1">
    <location>
        <begin position="540"/>
        <end position="551"/>
    </location>
</feature>
<feature type="region of interest" description="Disordered" evidence="1">
    <location>
        <begin position="22"/>
        <end position="43"/>
    </location>
</feature>
<dbReference type="OrthoDB" id="5343553at2759"/>
<reference evidence="2 3" key="1">
    <citation type="journal article" date="2018" name="Nat. Ecol. Evol.">
        <title>Pezizomycetes genomes reveal the molecular basis of ectomycorrhizal truffle lifestyle.</title>
        <authorList>
            <person name="Murat C."/>
            <person name="Payen T."/>
            <person name="Noel B."/>
            <person name="Kuo A."/>
            <person name="Morin E."/>
            <person name="Chen J."/>
            <person name="Kohler A."/>
            <person name="Krizsan K."/>
            <person name="Balestrini R."/>
            <person name="Da Silva C."/>
            <person name="Montanini B."/>
            <person name="Hainaut M."/>
            <person name="Levati E."/>
            <person name="Barry K.W."/>
            <person name="Belfiori B."/>
            <person name="Cichocki N."/>
            <person name="Clum A."/>
            <person name="Dockter R.B."/>
            <person name="Fauchery L."/>
            <person name="Guy J."/>
            <person name="Iotti M."/>
            <person name="Le Tacon F."/>
            <person name="Lindquist E.A."/>
            <person name="Lipzen A."/>
            <person name="Malagnac F."/>
            <person name="Mello A."/>
            <person name="Molinier V."/>
            <person name="Miyauchi S."/>
            <person name="Poulain J."/>
            <person name="Riccioni C."/>
            <person name="Rubini A."/>
            <person name="Sitrit Y."/>
            <person name="Splivallo R."/>
            <person name="Traeger S."/>
            <person name="Wang M."/>
            <person name="Zifcakova L."/>
            <person name="Wipf D."/>
            <person name="Zambonelli A."/>
            <person name="Paolocci F."/>
            <person name="Nowrousian M."/>
            <person name="Ottonello S."/>
            <person name="Baldrian P."/>
            <person name="Spatafora J.W."/>
            <person name="Henrissat B."/>
            <person name="Nagy L.G."/>
            <person name="Aury J.M."/>
            <person name="Wincker P."/>
            <person name="Grigoriev I.V."/>
            <person name="Bonfante P."/>
            <person name="Martin F.M."/>
        </authorList>
    </citation>
    <scope>NUCLEOTIDE SEQUENCE [LARGE SCALE GENOMIC DNA]</scope>
    <source>
        <strain evidence="2 3">ATCC MYA-4762</strain>
    </source>
</reference>
<dbReference type="Proteomes" id="UP000267821">
    <property type="component" value="Unassembled WGS sequence"/>
</dbReference>
<name>A0A3N4LMQ3_9PEZI</name>
<protein>
    <submittedName>
        <fullName evidence="2">Uncharacterized protein</fullName>
    </submittedName>
</protein>
<evidence type="ECO:0000313" key="2">
    <source>
        <dbReference type="EMBL" id="RPB19235.1"/>
    </source>
</evidence>
<evidence type="ECO:0000313" key="3">
    <source>
        <dbReference type="Proteomes" id="UP000267821"/>
    </source>
</evidence>
<sequence>MAASRAGPIRTTKTPKRVRFAGEDRDHTRLIRQQEAERRDARNIPRVDVDVTPSYDIAALSTAAGALFGYAKTTLNSAKSTLENVVELGKSALTSSFTSSFGQISLSFNGDKAQSAAAGQQQASMLEYPPFVAGATPNVVKKNRRDYYQSVGVMRSMKKAKSYAPGSIPARTPDHIQSDKETNWYRFHETPYAGHKLDFGRGRSVTSLPPPSKPEFRFESPTRNASKRKTPKSSARKQRSAMKKRSSKATPGEFFPRRSNAEEFHANFSGRERNELYASYTRFLTAIRFDVKQFARDLRELRLPTETILNIHERMKRSDWDFFMRIMADEEYWAQVKGVGSTKVPVVPDYVDPQPKRGKVFPCEYCQSHEWAGKVEVRTIENDGDEIPVQGHTKFDEPYTHEELAHIEAGRYFKVFHRFCHESRYDWKFPDPSRPCSWEGQNHPNAKEGQWSISKYDPRLRHFPLYMQKVPKRVRQIQQDLHDMVTILTLQDRAAWLYIQGIRRHNTRMATLLDRMDLERKRRQVIWPCQMQVKLHIKNKPEQQPESKVIESVDEAPVTSQNKRAHSPEVEQIEADTDGVASKRARFLIDKQGVAEDIIVNGNYKKAYFEDSVQEYSRKRTRSDDNEKEDIHEEIAQTRKLHQRTPRSSFGLFSDEEETEDDEQTERVKEWERQRATKVTEPQPEPQQAPPKLTWLQKLDAAMKQREVELAAQEAENAKAFSGVCLIPIWRYPGLGVAFIS</sequence>
<feature type="compositionally biased region" description="Basic residues" evidence="1">
    <location>
        <begin position="225"/>
        <end position="247"/>
    </location>
</feature>
<gene>
    <name evidence="2" type="ORF">L211DRAFT_643887</name>
</gene>
<evidence type="ECO:0000256" key="1">
    <source>
        <dbReference type="SAM" id="MobiDB-lite"/>
    </source>
</evidence>
<feature type="compositionally biased region" description="Basic and acidic residues" evidence="1">
    <location>
        <begin position="665"/>
        <end position="675"/>
    </location>
</feature>
<feature type="region of interest" description="Disordered" evidence="1">
    <location>
        <begin position="636"/>
        <end position="692"/>
    </location>
</feature>
<proteinExistence type="predicted"/>
<dbReference type="InParanoid" id="A0A3N4LMQ3"/>
<dbReference type="AlphaFoldDB" id="A0A3N4LMQ3"/>
<dbReference type="EMBL" id="ML121595">
    <property type="protein sequence ID" value="RPB19235.1"/>
    <property type="molecule type" value="Genomic_DNA"/>
</dbReference>
<feature type="region of interest" description="Disordered" evidence="1">
    <location>
        <begin position="196"/>
        <end position="256"/>
    </location>
</feature>
<feature type="compositionally biased region" description="Acidic residues" evidence="1">
    <location>
        <begin position="654"/>
        <end position="664"/>
    </location>
</feature>
<keyword evidence="3" id="KW-1185">Reference proteome</keyword>
<feature type="region of interest" description="Disordered" evidence="1">
    <location>
        <begin position="540"/>
        <end position="577"/>
    </location>
</feature>
<accession>A0A3N4LMQ3</accession>
<organism evidence="2 3">
    <name type="scientific">Terfezia boudieri ATCC MYA-4762</name>
    <dbReference type="NCBI Taxonomy" id="1051890"/>
    <lineage>
        <taxon>Eukaryota</taxon>
        <taxon>Fungi</taxon>
        <taxon>Dikarya</taxon>
        <taxon>Ascomycota</taxon>
        <taxon>Pezizomycotina</taxon>
        <taxon>Pezizomycetes</taxon>
        <taxon>Pezizales</taxon>
        <taxon>Pezizaceae</taxon>
        <taxon>Terfezia</taxon>
    </lineage>
</organism>